<dbReference type="Pfam" id="PF04195">
    <property type="entry name" value="Transposase_28"/>
    <property type="match status" value="1"/>
</dbReference>
<dbReference type="EMBL" id="QZWG01000018">
    <property type="protein sequence ID" value="RZB51722.1"/>
    <property type="molecule type" value="Genomic_DNA"/>
</dbReference>
<protein>
    <submittedName>
        <fullName evidence="5">Triphosphate tunel metalloenzyme 3</fullName>
    </submittedName>
</protein>
<dbReference type="InterPro" id="IPR007321">
    <property type="entry name" value="Transposase_28"/>
</dbReference>
<accession>A0A445FS64</accession>
<feature type="coiled-coil region" evidence="1">
    <location>
        <begin position="670"/>
        <end position="718"/>
    </location>
</feature>
<gene>
    <name evidence="5" type="ORF">D0Y65_048231</name>
</gene>
<feature type="chain" id="PRO_5019399231" evidence="3">
    <location>
        <begin position="25"/>
        <end position="753"/>
    </location>
</feature>
<evidence type="ECO:0000313" key="5">
    <source>
        <dbReference type="EMBL" id="RZB51722.1"/>
    </source>
</evidence>
<dbReference type="Gene3D" id="2.40.320.10">
    <property type="entry name" value="Hypothetical Protein Pfu-838710-001"/>
    <property type="match status" value="1"/>
</dbReference>
<keyword evidence="6" id="KW-1185">Reference proteome</keyword>
<evidence type="ECO:0000259" key="4">
    <source>
        <dbReference type="Pfam" id="PF04195"/>
    </source>
</evidence>
<feature type="region of interest" description="Disordered" evidence="2">
    <location>
        <begin position="221"/>
        <end position="248"/>
    </location>
</feature>
<proteinExistence type="predicted"/>
<feature type="compositionally biased region" description="Low complexity" evidence="2">
    <location>
        <begin position="231"/>
        <end position="246"/>
    </location>
</feature>
<reference evidence="5 6" key="1">
    <citation type="submission" date="2018-09" db="EMBL/GenBank/DDBJ databases">
        <title>A high-quality reference genome of wild soybean provides a powerful tool to mine soybean genomes.</title>
        <authorList>
            <person name="Xie M."/>
            <person name="Chung C.Y.L."/>
            <person name="Li M.-W."/>
            <person name="Wong F.-L."/>
            <person name="Chan T.-F."/>
            <person name="Lam H.-M."/>
        </authorList>
    </citation>
    <scope>NUCLEOTIDE SEQUENCE [LARGE SCALE GENOMIC DNA]</scope>
    <source>
        <strain evidence="6">cv. W05</strain>
        <tissue evidence="5">Hypocotyl of etiolated seedlings</tissue>
    </source>
</reference>
<keyword evidence="1" id="KW-0175">Coiled coil</keyword>
<evidence type="ECO:0000256" key="3">
    <source>
        <dbReference type="SAM" id="SignalP"/>
    </source>
</evidence>
<dbReference type="Proteomes" id="UP000289340">
    <property type="component" value="Chromosome 18"/>
</dbReference>
<feature type="domain" description="Transposase (putative) gypsy type" evidence="4">
    <location>
        <begin position="301"/>
        <end position="348"/>
    </location>
</feature>
<feature type="signal peptide" evidence="3">
    <location>
        <begin position="1"/>
        <end position="24"/>
    </location>
</feature>
<dbReference type="PANTHER" id="PTHR34948:SF2">
    <property type="entry name" value="TRIPHOSPHATE TUNNEL METALLOENZYME 3"/>
    <property type="match status" value="1"/>
</dbReference>
<name>A0A445FS64_GLYSO</name>
<comment type="caution">
    <text evidence="5">The sequence shown here is derived from an EMBL/GenBank/DDBJ whole genome shotgun (WGS) entry which is preliminary data.</text>
</comment>
<evidence type="ECO:0000256" key="1">
    <source>
        <dbReference type="SAM" id="Coils"/>
    </source>
</evidence>
<evidence type="ECO:0000256" key="2">
    <source>
        <dbReference type="SAM" id="MobiDB-lite"/>
    </source>
</evidence>
<organism evidence="5 6">
    <name type="scientific">Glycine soja</name>
    <name type="common">Wild soybean</name>
    <dbReference type="NCBI Taxonomy" id="3848"/>
    <lineage>
        <taxon>Eukaryota</taxon>
        <taxon>Viridiplantae</taxon>
        <taxon>Streptophyta</taxon>
        <taxon>Embryophyta</taxon>
        <taxon>Tracheophyta</taxon>
        <taxon>Spermatophyta</taxon>
        <taxon>Magnoliopsida</taxon>
        <taxon>eudicotyledons</taxon>
        <taxon>Gunneridae</taxon>
        <taxon>Pentapetalae</taxon>
        <taxon>rosids</taxon>
        <taxon>fabids</taxon>
        <taxon>Fabales</taxon>
        <taxon>Fabaceae</taxon>
        <taxon>Papilionoideae</taxon>
        <taxon>50 kb inversion clade</taxon>
        <taxon>NPAAA clade</taxon>
        <taxon>indigoferoid/millettioid clade</taxon>
        <taxon>Phaseoleae</taxon>
        <taxon>Glycine</taxon>
        <taxon>Glycine subgen. Soja</taxon>
    </lineage>
</organism>
<sequence>MPPPPPAPPLLALLLSFINWIATAKIPLPRPIASVSPCKTLTTLSLLSSPIEVEVNLRLADANTHRHITTLLSPFHIITHRQQNLFFGGVASELSVRHAILRLRFYSDDKRCVASLKARAVLVDGVSRMKEDPCRPPPEREKVRKEREKEKEKRVEWSCGSLFVGAVIAFGDNCWLVNNSRAPLQLLPVTEESVSSLNGCDSGGSIQQLLMDWEVISISGSSSEDTRCGASDNESSSSESHNVGSPSSPPAIAGYEWVRDNVLKYKSSLTSMASVLALQCYVKLENPKDSCKMVVQACTKCALLEHLSVAPSQLQPNNWAMVQAFEILCPFFNIRPSVSVFLFFFQMKLIGQIGRVSLNSMSKKLFEFDSNVFPRFKDRFFKVLAIDAMVDGLPLMFNRDREPYFPFYWQSDLTKFKSLDEDLLTLVERIDKFILELLPSFLEVRAIFISFLGIMGNLSWRPLVKQVGPVSGILPPSVVAPAAREERQTTSKVDPVSVVAKICLWPLGVEASGPTIVVAATLAPPPLLVVLVQEVTPIARVDALVTSTGSIAASTSTIATPLLSAYVVTTSASMMLPLSSSTPPIPSFVVLATMLPSSSSRPHNNTNSAKVFLHRSLAILEENGKRHQEDLSNATIAFAFPEAVRSNHQMSSKEKKKDLAGKVEGIAMKRGELDKVVADLKAQLKESESRLEESELWVAKEREASKELEEELIMYKKEEVKNGVLLDEEEIALKEEAVDEEQGVEERGDDAPC</sequence>
<feature type="region of interest" description="Disordered" evidence="2">
    <location>
        <begin position="130"/>
        <end position="150"/>
    </location>
</feature>
<keyword evidence="3" id="KW-0732">Signal</keyword>
<evidence type="ECO:0000313" key="6">
    <source>
        <dbReference type="Proteomes" id="UP000289340"/>
    </source>
</evidence>
<dbReference type="PANTHER" id="PTHR34948">
    <property type="entry name" value="OS08G0299200 PROTEIN"/>
    <property type="match status" value="1"/>
</dbReference>
<dbReference type="AlphaFoldDB" id="A0A445FS64"/>